<dbReference type="GeneID" id="34612565"/>
<evidence type="ECO:0000256" key="5">
    <source>
        <dbReference type="ARBA" id="ARBA00022807"/>
    </source>
</evidence>
<dbReference type="PANTHER" id="PTHR10589">
    <property type="entry name" value="UBIQUITIN CARBOXYL-TERMINAL HYDROLASE"/>
    <property type="match status" value="1"/>
</dbReference>
<accession>A0A1L9S855</accession>
<feature type="site" description="Important for enzyme activity" evidence="6">
    <location>
        <position position="231"/>
    </location>
</feature>
<dbReference type="Gene3D" id="3.40.532.10">
    <property type="entry name" value="Peptidase C12, ubiquitin carboxyl-terminal hydrolase"/>
    <property type="match status" value="1"/>
</dbReference>
<sequence>MAQRAKRRRLNTQSNPTSLAEETRKLYSNDPLSPATHLEKDKWNGFCEIESEPALFNVMLREFGVKGVKVQEVVSLDDEMLAVLHKPVYGLIFLFRWREDDPEKQEAICPEGIWFANQTANNACASVALLNIVNNIEGIDLGENLRLFKEFTMPFTPALRGDAINNFEFVKNIHNSFARKMDMLNADLHLRNETTFSKAKPSKNNYNDSDVDAGFHFIAFVPALGKLWKFDGLERQPQARGDCSPDDWLNLAKPDILTRMAEYEEDQIEFSVLGLVRDPMDAYIQELAVNIRCLQLVNRLLAATSRDDTATAFSTSLLENILLGPDALYGLTEEMVNITSVPTEEEKQYKVYSSEELAAQQVKLCEHQKELRASIREEQQSYQADEDYATGRRFDYGPAIRTWVRFLAQKTAIEDLALLDD</sequence>
<organism evidence="9 10">
    <name type="scientific">Penicilliopsis zonata CBS 506.65</name>
    <dbReference type="NCBI Taxonomy" id="1073090"/>
    <lineage>
        <taxon>Eukaryota</taxon>
        <taxon>Fungi</taxon>
        <taxon>Dikarya</taxon>
        <taxon>Ascomycota</taxon>
        <taxon>Pezizomycotina</taxon>
        <taxon>Eurotiomycetes</taxon>
        <taxon>Eurotiomycetidae</taxon>
        <taxon>Eurotiales</taxon>
        <taxon>Aspergillaceae</taxon>
        <taxon>Penicilliopsis</taxon>
    </lineage>
</organism>
<dbReference type="Proteomes" id="UP000184188">
    <property type="component" value="Unassembled WGS sequence"/>
</dbReference>
<proteinExistence type="inferred from homology"/>
<dbReference type="OrthoDB" id="1924260at2759"/>
<dbReference type="GO" id="GO:0004843">
    <property type="term" value="F:cysteine-type deubiquitinase activity"/>
    <property type="evidence" value="ECO:0007669"/>
    <property type="project" value="UniProtKB-UniRule"/>
</dbReference>
<protein>
    <recommendedName>
        <fullName evidence="7">Ubiquitin carboxyl-terminal hydrolase</fullName>
        <ecNumber evidence="7">3.4.19.12</ecNumber>
    </recommendedName>
</protein>
<reference evidence="10" key="1">
    <citation type="journal article" date="2017" name="Genome Biol.">
        <title>Comparative genomics reveals high biological diversity and specific adaptations in the industrially and medically important fungal genus Aspergillus.</title>
        <authorList>
            <person name="de Vries R.P."/>
            <person name="Riley R."/>
            <person name="Wiebenga A."/>
            <person name="Aguilar-Osorio G."/>
            <person name="Amillis S."/>
            <person name="Uchima C.A."/>
            <person name="Anderluh G."/>
            <person name="Asadollahi M."/>
            <person name="Askin M."/>
            <person name="Barry K."/>
            <person name="Battaglia E."/>
            <person name="Bayram O."/>
            <person name="Benocci T."/>
            <person name="Braus-Stromeyer S.A."/>
            <person name="Caldana C."/>
            <person name="Canovas D."/>
            <person name="Cerqueira G.C."/>
            <person name="Chen F."/>
            <person name="Chen W."/>
            <person name="Choi C."/>
            <person name="Clum A."/>
            <person name="Dos Santos R.A."/>
            <person name="Damasio A.R."/>
            <person name="Diallinas G."/>
            <person name="Emri T."/>
            <person name="Fekete E."/>
            <person name="Flipphi M."/>
            <person name="Freyberg S."/>
            <person name="Gallo A."/>
            <person name="Gournas C."/>
            <person name="Habgood R."/>
            <person name="Hainaut M."/>
            <person name="Harispe M.L."/>
            <person name="Henrissat B."/>
            <person name="Hilden K.S."/>
            <person name="Hope R."/>
            <person name="Hossain A."/>
            <person name="Karabika E."/>
            <person name="Karaffa L."/>
            <person name="Karanyi Z."/>
            <person name="Krasevec N."/>
            <person name="Kuo A."/>
            <person name="Kusch H."/>
            <person name="LaButti K."/>
            <person name="Lagendijk E.L."/>
            <person name="Lapidus A."/>
            <person name="Levasseur A."/>
            <person name="Lindquist E."/>
            <person name="Lipzen A."/>
            <person name="Logrieco A.F."/>
            <person name="MacCabe A."/>
            <person name="Maekelae M.R."/>
            <person name="Malavazi I."/>
            <person name="Melin P."/>
            <person name="Meyer V."/>
            <person name="Mielnichuk N."/>
            <person name="Miskei M."/>
            <person name="Molnar A.P."/>
            <person name="Mule G."/>
            <person name="Ngan C.Y."/>
            <person name="Orejas M."/>
            <person name="Orosz E."/>
            <person name="Ouedraogo J.P."/>
            <person name="Overkamp K.M."/>
            <person name="Park H.-S."/>
            <person name="Perrone G."/>
            <person name="Piumi F."/>
            <person name="Punt P.J."/>
            <person name="Ram A.F."/>
            <person name="Ramon A."/>
            <person name="Rauscher S."/>
            <person name="Record E."/>
            <person name="Riano-Pachon D.M."/>
            <person name="Robert V."/>
            <person name="Roehrig J."/>
            <person name="Ruller R."/>
            <person name="Salamov A."/>
            <person name="Salih N.S."/>
            <person name="Samson R.A."/>
            <person name="Sandor E."/>
            <person name="Sanguinetti M."/>
            <person name="Schuetze T."/>
            <person name="Sepcic K."/>
            <person name="Shelest E."/>
            <person name="Sherlock G."/>
            <person name="Sophianopoulou V."/>
            <person name="Squina F.M."/>
            <person name="Sun H."/>
            <person name="Susca A."/>
            <person name="Todd R.B."/>
            <person name="Tsang A."/>
            <person name="Unkles S.E."/>
            <person name="van de Wiele N."/>
            <person name="van Rossen-Uffink D."/>
            <person name="Oliveira J.V."/>
            <person name="Vesth T.C."/>
            <person name="Visser J."/>
            <person name="Yu J.-H."/>
            <person name="Zhou M."/>
            <person name="Andersen M.R."/>
            <person name="Archer D.B."/>
            <person name="Baker S.E."/>
            <person name="Benoit I."/>
            <person name="Brakhage A.A."/>
            <person name="Braus G.H."/>
            <person name="Fischer R."/>
            <person name="Frisvad J.C."/>
            <person name="Goldman G.H."/>
            <person name="Houbraken J."/>
            <person name="Oakley B."/>
            <person name="Pocsi I."/>
            <person name="Scazzocchio C."/>
            <person name="Seiboth B."/>
            <person name="vanKuyk P.A."/>
            <person name="Wortman J."/>
            <person name="Dyer P.S."/>
            <person name="Grigoriev I.V."/>
        </authorList>
    </citation>
    <scope>NUCLEOTIDE SEQUENCE [LARGE SCALE GENOMIC DNA]</scope>
    <source>
        <strain evidence="10">CBS 506.65</strain>
    </source>
</reference>
<evidence type="ECO:0000256" key="1">
    <source>
        <dbReference type="ARBA" id="ARBA00000707"/>
    </source>
</evidence>
<dbReference type="GO" id="GO:0005737">
    <property type="term" value="C:cytoplasm"/>
    <property type="evidence" value="ECO:0007669"/>
    <property type="project" value="TreeGrafter"/>
</dbReference>
<dbReference type="CDD" id="cd09617">
    <property type="entry name" value="Peptidase_C12_UCH37_BAP1"/>
    <property type="match status" value="1"/>
</dbReference>
<feature type="active site" description="Proton donor" evidence="6">
    <location>
        <position position="216"/>
    </location>
</feature>
<evidence type="ECO:0000256" key="3">
    <source>
        <dbReference type="ARBA" id="ARBA00022786"/>
    </source>
</evidence>
<comment type="similarity">
    <text evidence="6 7">Belongs to the peptidase C12 family.</text>
</comment>
<dbReference type="SUPFAM" id="SSF54001">
    <property type="entry name" value="Cysteine proteinases"/>
    <property type="match status" value="1"/>
</dbReference>
<evidence type="ECO:0000256" key="2">
    <source>
        <dbReference type="ARBA" id="ARBA00022670"/>
    </source>
</evidence>
<keyword evidence="5 6" id="KW-0788">Thiol protease</keyword>
<evidence type="ECO:0000313" key="10">
    <source>
        <dbReference type="Proteomes" id="UP000184188"/>
    </source>
</evidence>
<dbReference type="InterPro" id="IPR036959">
    <property type="entry name" value="Peptidase_C12_UCH_sf"/>
</dbReference>
<evidence type="ECO:0000313" key="9">
    <source>
        <dbReference type="EMBL" id="OJJ43345.1"/>
    </source>
</evidence>
<dbReference type="EC" id="3.4.19.12" evidence="7"/>
<dbReference type="Pfam" id="PF01088">
    <property type="entry name" value="Peptidase_C12"/>
    <property type="match status" value="1"/>
</dbReference>
<name>A0A1L9S855_9EURO</name>
<dbReference type="PROSITE" id="PS52048">
    <property type="entry name" value="UCH_DOMAIN"/>
    <property type="match status" value="1"/>
</dbReference>
<dbReference type="FunFam" id="3.40.532.10:FF:000010">
    <property type="entry name" value="Ubiquitin carboxyl-terminal hydrolase"/>
    <property type="match status" value="1"/>
</dbReference>
<dbReference type="PANTHER" id="PTHR10589:SF29">
    <property type="entry name" value="UBIQUITIN CARBOXYL-TERMINAL HYDROLASE"/>
    <property type="match status" value="1"/>
</dbReference>
<evidence type="ECO:0000259" key="8">
    <source>
        <dbReference type="PROSITE" id="PS52048"/>
    </source>
</evidence>
<feature type="domain" description="UCH catalytic" evidence="8">
    <location>
        <begin position="45"/>
        <end position="277"/>
    </location>
</feature>
<dbReference type="GO" id="GO:0016579">
    <property type="term" value="P:protein deubiquitination"/>
    <property type="evidence" value="ECO:0007669"/>
    <property type="project" value="TreeGrafter"/>
</dbReference>
<dbReference type="AlphaFoldDB" id="A0A1L9S855"/>
<dbReference type="EMBL" id="KV878352">
    <property type="protein sequence ID" value="OJJ43345.1"/>
    <property type="molecule type" value="Genomic_DNA"/>
</dbReference>
<keyword evidence="4 6" id="KW-0378">Hydrolase</keyword>
<dbReference type="VEuPathDB" id="FungiDB:ASPZODRAFT_154538"/>
<feature type="active site" description="Nucleophile" evidence="6">
    <location>
        <position position="124"/>
    </location>
</feature>
<dbReference type="InterPro" id="IPR001578">
    <property type="entry name" value="Peptidase_C12_UCH"/>
</dbReference>
<comment type="catalytic activity">
    <reaction evidence="1 6 7">
        <text>Thiol-dependent hydrolysis of ester, thioester, amide, peptide and isopeptide bonds formed by the C-terminal Gly of ubiquitin (a 76-residue protein attached to proteins as an intracellular targeting signal).</text>
        <dbReference type="EC" id="3.4.19.12"/>
    </reaction>
</comment>
<evidence type="ECO:0000256" key="7">
    <source>
        <dbReference type="RuleBase" id="RU361215"/>
    </source>
</evidence>
<dbReference type="PRINTS" id="PR00707">
    <property type="entry name" value="UBCTHYDRLASE"/>
</dbReference>
<evidence type="ECO:0000256" key="4">
    <source>
        <dbReference type="ARBA" id="ARBA00022801"/>
    </source>
</evidence>
<keyword evidence="3 6" id="KW-0833">Ubl conjugation pathway</keyword>
<dbReference type="InterPro" id="IPR038765">
    <property type="entry name" value="Papain-like_cys_pep_sf"/>
</dbReference>
<evidence type="ECO:0000256" key="6">
    <source>
        <dbReference type="PROSITE-ProRule" id="PRU01393"/>
    </source>
</evidence>
<dbReference type="STRING" id="1073090.A0A1L9S855"/>
<dbReference type="GO" id="GO:0006511">
    <property type="term" value="P:ubiquitin-dependent protein catabolic process"/>
    <property type="evidence" value="ECO:0007669"/>
    <property type="project" value="UniProtKB-UniRule"/>
</dbReference>
<dbReference type="RefSeq" id="XP_022577855.1">
    <property type="nucleotide sequence ID" value="XM_022726101.1"/>
</dbReference>
<feature type="site" description="Transition state stabilizer" evidence="6">
    <location>
        <position position="118"/>
    </location>
</feature>
<gene>
    <name evidence="9" type="ORF">ASPZODRAFT_154538</name>
</gene>
<keyword evidence="2 6" id="KW-0645">Protease</keyword>
<keyword evidence="10" id="KW-1185">Reference proteome</keyword>